<dbReference type="AlphaFoldDB" id="A0A0L6VSM6"/>
<keyword evidence="2" id="KW-1133">Transmembrane helix</keyword>
<keyword evidence="4" id="KW-1185">Reference proteome</keyword>
<dbReference type="Proteomes" id="UP000037035">
    <property type="component" value="Unassembled WGS sequence"/>
</dbReference>
<keyword evidence="2" id="KW-0472">Membrane</keyword>
<feature type="transmembrane region" description="Helical" evidence="2">
    <location>
        <begin position="63"/>
        <end position="81"/>
    </location>
</feature>
<accession>A0A0L6VSM6</accession>
<organism evidence="3 4">
    <name type="scientific">Puccinia sorghi</name>
    <dbReference type="NCBI Taxonomy" id="27349"/>
    <lineage>
        <taxon>Eukaryota</taxon>
        <taxon>Fungi</taxon>
        <taxon>Dikarya</taxon>
        <taxon>Basidiomycota</taxon>
        <taxon>Pucciniomycotina</taxon>
        <taxon>Pucciniomycetes</taxon>
        <taxon>Pucciniales</taxon>
        <taxon>Pucciniaceae</taxon>
        <taxon>Puccinia</taxon>
    </lineage>
</organism>
<feature type="transmembrane region" description="Helical" evidence="2">
    <location>
        <begin position="1082"/>
        <end position="1104"/>
    </location>
</feature>
<feature type="transmembrane region" description="Helical" evidence="2">
    <location>
        <begin position="160"/>
        <end position="177"/>
    </location>
</feature>
<feature type="transmembrane region" description="Helical" evidence="2">
    <location>
        <begin position="120"/>
        <end position="140"/>
    </location>
</feature>
<feature type="region of interest" description="Disordered" evidence="1">
    <location>
        <begin position="435"/>
        <end position="454"/>
    </location>
</feature>
<dbReference type="VEuPathDB" id="FungiDB:VP01_1111g10"/>
<proteinExistence type="predicted"/>
<gene>
    <name evidence="3" type="ORF">VP01_1111g10</name>
</gene>
<reference evidence="3 4" key="1">
    <citation type="submission" date="2015-08" db="EMBL/GenBank/DDBJ databases">
        <title>Next Generation Sequencing and Analysis of the Genome of Puccinia sorghi L Schw, the Causal Agent of Maize Common Rust.</title>
        <authorList>
            <person name="Rochi L."/>
            <person name="Burguener G."/>
            <person name="Darino M."/>
            <person name="Turjanski A."/>
            <person name="Kreff E."/>
            <person name="Dieguez M.J."/>
            <person name="Sacco F."/>
        </authorList>
    </citation>
    <scope>NUCLEOTIDE SEQUENCE [LARGE SCALE GENOMIC DNA]</scope>
    <source>
        <strain evidence="3 4">RO10H11247</strain>
    </source>
</reference>
<name>A0A0L6VSM6_9BASI</name>
<evidence type="ECO:0000313" key="4">
    <source>
        <dbReference type="Proteomes" id="UP000037035"/>
    </source>
</evidence>
<protein>
    <submittedName>
        <fullName evidence="3">Uncharacterized protein</fullName>
    </submittedName>
</protein>
<feature type="region of interest" description="Disordered" evidence="1">
    <location>
        <begin position="506"/>
        <end position="547"/>
    </location>
</feature>
<dbReference type="EMBL" id="LAVV01001244">
    <property type="protein sequence ID" value="KNZ63699.1"/>
    <property type="molecule type" value="Genomic_DNA"/>
</dbReference>
<comment type="caution">
    <text evidence="3">The sequence shown here is derived from an EMBL/GenBank/DDBJ whole genome shotgun (WGS) entry which is preliminary data.</text>
</comment>
<sequence>MSMIQPIVRKNMVIICTCVYTAQSPKLCILVTKPFPELDFFPSLLTTDPGCRKNNVSQSNDSSLFLFIFIYFFSINILRMLPVHFWTCSEVTNNLEFVALTKKLCDVFHRFCKNVLMLEFQIFPSVFLIFFHEIINIIVIQKKPDVCYFSCLKELKPLPLFLFIFSNHILANLYLLFKHNLVQAIYLISSFLLFPPLSWSSAQNHCNPPFLSFPSWSLLRDNTHFLKNIKPFGVLFKKLYVPWILGQNAYNLYNSICRCSEDTNFYHVTQGYVYHTIGKLGDDTQIWLHLFAHFWLFIREIYFLFSKNGHNWHADSPSGAVDWSTNSVNVRWVLGVFIESCFSEALYPLIKKNQERLYSVLLFLPTRKHHAIQQTAIAPVTAFCVQLDLNLESERRTWGQYTYLTTCTFCMFSIADESRTCGSVASTAGVGGTRSCSPRHIPRSGPEETGVDSSDWLRRSRTQLVRHTKLASRTFDLGPLKIRWKVKFAHSGEDQSHGYYLCTHATPQRKSTDGRPKSSPCSRLDLGRLGPALGPRQPPQLSPEASMSVVSGINRLTARRSSSEETHPSCGRLRVPRALRPTLFYAHNTKAAAAMSILIRCHVYLVTTFCESAFEWLSNDPNLMMGKKNELAIRDSSECSVISYRVCSKMTLKLSFRNDRTVQPQGCARGMSPTTLMHKVSRPKGITSRPSCAQIWLLRQPLLLYQFLYKILQAKRFSSRCARLSPQTNLRSFVHAFSEKKFWRYPFDLKNIPLDLVHHGEREHGSENSKGDYESGIWCGIHRAADDGLDAKELRCGSIGGRGIRSAPQGQNQKNCPSNLIALALAAQSSDPTSTHPIIYLDSRLLLNAWVIGDPLSGLARAAIQQQINPGKIILVLFCRYNHLLFSPPITWLIVAFRAVGRQGLCGELFLTPSFQRGWETLVEKQLSNQSRVLAYCCCCLGGGEMCAQCNCHQRGQISCMDSFQGSSIMRYYHTDVILQKLRHFICWCLENLQICHCVLRKTPADSNGYHDRLMLAILVRQFSLIWWPKTLRLHLFIAFRQLVRFGISMVLRVLKQCTILDTLVCGYLKSQEIAEHVFPALNIPTTIAFFSMLSSCLFFLVICKSQSHLSVCRQTK</sequence>
<evidence type="ECO:0000256" key="2">
    <source>
        <dbReference type="SAM" id="Phobius"/>
    </source>
</evidence>
<evidence type="ECO:0000256" key="1">
    <source>
        <dbReference type="SAM" id="MobiDB-lite"/>
    </source>
</evidence>
<evidence type="ECO:0000313" key="3">
    <source>
        <dbReference type="EMBL" id="KNZ63699.1"/>
    </source>
</evidence>
<keyword evidence="2" id="KW-0812">Transmembrane</keyword>